<feature type="transmembrane region" description="Helical" evidence="2">
    <location>
        <begin position="111"/>
        <end position="133"/>
    </location>
</feature>
<organism evidence="3 4">
    <name type="scientific">Spodoptera exigua</name>
    <name type="common">Beet armyworm</name>
    <name type="synonym">Noctua fulgens</name>
    <dbReference type="NCBI Taxonomy" id="7107"/>
    <lineage>
        <taxon>Eukaryota</taxon>
        <taxon>Metazoa</taxon>
        <taxon>Ecdysozoa</taxon>
        <taxon>Arthropoda</taxon>
        <taxon>Hexapoda</taxon>
        <taxon>Insecta</taxon>
        <taxon>Pterygota</taxon>
        <taxon>Neoptera</taxon>
        <taxon>Endopterygota</taxon>
        <taxon>Lepidoptera</taxon>
        <taxon>Glossata</taxon>
        <taxon>Ditrysia</taxon>
        <taxon>Noctuoidea</taxon>
        <taxon>Noctuidae</taxon>
        <taxon>Amphipyrinae</taxon>
        <taxon>Spodoptera</taxon>
    </lineage>
</organism>
<feature type="region of interest" description="Disordered" evidence="1">
    <location>
        <begin position="168"/>
        <end position="189"/>
    </location>
</feature>
<dbReference type="AlphaFoldDB" id="A0A835GF33"/>
<keyword evidence="4" id="KW-1185">Reference proteome</keyword>
<evidence type="ECO:0000313" key="3">
    <source>
        <dbReference type="EMBL" id="KAF9413447.1"/>
    </source>
</evidence>
<dbReference type="Proteomes" id="UP000648187">
    <property type="component" value="Unassembled WGS sequence"/>
</dbReference>
<evidence type="ECO:0000256" key="1">
    <source>
        <dbReference type="SAM" id="MobiDB-lite"/>
    </source>
</evidence>
<dbReference type="EMBL" id="JACKWZ010000159">
    <property type="protein sequence ID" value="KAF9413447.1"/>
    <property type="molecule type" value="Genomic_DNA"/>
</dbReference>
<keyword evidence="2" id="KW-0812">Transmembrane</keyword>
<keyword evidence="2" id="KW-0472">Membrane</keyword>
<evidence type="ECO:0000313" key="4">
    <source>
        <dbReference type="Proteomes" id="UP000648187"/>
    </source>
</evidence>
<keyword evidence="2" id="KW-1133">Transmembrane helix</keyword>
<proteinExistence type="predicted"/>
<gene>
    <name evidence="3" type="ORF">HW555_008339</name>
</gene>
<evidence type="ECO:0000256" key="2">
    <source>
        <dbReference type="SAM" id="Phobius"/>
    </source>
</evidence>
<name>A0A835GF33_SPOEX</name>
<protein>
    <submittedName>
        <fullName evidence="3">Uncharacterized protein</fullName>
    </submittedName>
</protein>
<feature type="compositionally biased region" description="Basic and acidic residues" evidence="1">
    <location>
        <begin position="168"/>
        <end position="182"/>
    </location>
</feature>
<reference evidence="3" key="1">
    <citation type="submission" date="2020-08" db="EMBL/GenBank/DDBJ databases">
        <title>Spodoptera exigua strain:BAW_Kor-Di-RS1 Genome sequencing and assembly.</title>
        <authorList>
            <person name="Kim J."/>
            <person name="Nam H.Y."/>
            <person name="Kwon M."/>
            <person name="Choi J.H."/>
            <person name="Cho S.R."/>
            <person name="Kim G.-H."/>
        </authorList>
    </citation>
    <scope>NUCLEOTIDE SEQUENCE</scope>
    <source>
        <strain evidence="3">BAW_Kor-Di-RS1</strain>
        <tissue evidence="3">Whole-body</tissue>
    </source>
</reference>
<accession>A0A835GF33</accession>
<sequence>MRIICSDQVTPAVIDGTGVIALKPKCLLQKKDATIFTYNHLGSKVNTGVDIEVPIINTTINKMFDLGWRNVQLNITEFNNAADLEKIERQISNLKQHEVLPESSGMSPHDVYFYSATTVLLVGPAVAGVYFIIKKLRISTNQNSMKVDTNMVQDKRADKEEVNIEMREMRSSTRHEPRKGFSFDEIPSY</sequence>
<comment type="caution">
    <text evidence="3">The sequence shown here is derived from an EMBL/GenBank/DDBJ whole genome shotgun (WGS) entry which is preliminary data.</text>
</comment>